<dbReference type="AlphaFoldDB" id="A0A251ZX35"/>
<dbReference type="EMBL" id="JOMO01000101">
    <property type="protein sequence ID" value="OUI79237.1"/>
    <property type="molecule type" value="Genomic_DNA"/>
</dbReference>
<proteinExistence type="predicted"/>
<accession>A0A251ZX35</accession>
<reference evidence="2 3" key="1">
    <citation type="submission" date="2014-06" db="EMBL/GenBank/DDBJ databases">
        <authorList>
            <person name="Ju J."/>
            <person name="Zhang J."/>
        </authorList>
    </citation>
    <scope>NUCLEOTIDE SEQUENCE [LARGE SCALE GENOMIC DNA]</scope>
    <source>
        <strain evidence="2">DmW_045</strain>
    </source>
</reference>
<name>A0A251ZX35_9PROT</name>
<organism evidence="2 3">
    <name type="scientific">Acetobacter orientalis</name>
    <dbReference type="NCBI Taxonomy" id="146474"/>
    <lineage>
        <taxon>Bacteria</taxon>
        <taxon>Pseudomonadati</taxon>
        <taxon>Pseudomonadota</taxon>
        <taxon>Alphaproteobacteria</taxon>
        <taxon>Acetobacterales</taxon>
        <taxon>Acetobacteraceae</taxon>
        <taxon>Acetobacter</taxon>
    </lineage>
</organism>
<feature type="region of interest" description="Disordered" evidence="1">
    <location>
        <begin position="1"/>
        <end position="26"/>
    </location>
</feature>
<dbReference type="Proteomes" id="UP000194639">
    <property type="component" value="Unassembled WGS sequence"/>
</dbReference>
<evidence type="ECO:0000313" key="3">
    <source>
        <dbReference type="Proteomes" id="UP000194639"/>
    </source>
</evidence>
<comment type="caution">
    <text evidence="2">The sequence shown here is derived from an EMBL/GenBank/DDBJ whole genome shotgun (WGS) entry which is preliminary data.</text>
</comment>
<evidence type="ECO:0000256" key="1">
    <source>
        <dbReference type="SAM" id="MobiDB-lite"/>
    </source>
</evidence>
<evidence type="ECO:0000313" key="2">
    <source>
        <dbReference type="EMBL" id="OUI79237.1"/>
    </source>
</evidence>
<gene>
    <name evidence="2" type="ORF">HK12_00245</name>
</gene>
<sequence length="91" mass="10758">MGEKAMTPAERKAKQRQRQGFSNPTKEQFINELSSTALPYFVTRHIVNGTTDSPEYRLFVCEICKATEEEIKNIEKWFYRDDIAKRLRKEN</sequence>
<protein>
    <submittedName>
        <fullName evidence="2">Uncharacterized protein</fullName>
    </submittedName>
</protein>